<dbReference type="PANTHER" id="PTHR35596">
    <property type="entry name" value="DUF2263 DOMAIN-CONTAINING PROTEIN"/>
    <property type="match status" value="1"/>
</dbReference>
<protein>
    <recommendedName>
        <fullName evidence="3">Microbial-type PARG catalytic domain-containing protein</fullName>
    </recommendedName>
</protein>
<dbReference type="PANTHER" id="PTHR35596:SF1">
    <property type="entry name" value="MICROBIAL-TYPE PARG CATALYTIC DOMAIN-CONTAINING PROTEIN"/>
    <property type="match status" value="1"/>
</dbReference>
<keyword evidence="2" id="KW-1185">Reference proteome</keyword>
<dbReference type="Gene3D" id="3.40.220.10">
    <property type="entry name" value="Leucine Aminopeptidase, subunit E, domain 1"/>
    <property type="match status" value="1"/>
</dbReference>
<dbReference type="VEuPathDB" id="FungiDB:PAAG_12626"/>
<evidence type="ECO:0008006" key="3">
    <source>
        <dbReference type="Google" id="ProtNLM"/>
    </source>
</evidence>
<dbReference type="InterPro" id="IPR043472">
    <property type="entry name" value="Macro_dom-like"/>
</dbReference>
<dbReference type="SUPFAM" id="SSF52949">
    <property type="entry name" value="Macro domain-like"/>
    <property type="match status" value="1"/>
</dbReference>
<gene>
    <name evidence="1" type="ORF">PAAG_12626</name>
</gene>
<dbReference type="GeneID" id="26971216"/>
<dbReference type="Proteomes" id="UP000002059">
    <property type="component" value="Partially assembled WGS sequence"/>
</dbReference>
<evidence type="ECO:0000313" key="1">
    <source>
        <dbReference type="EMBL" id="KGQ00711.1"/>
    </source>
</evidence>
<dbReference type="HOGENOM" id="CLU_024412_0_0_1"/>
<organism evidence="1 2">
    <name type="scientific">Paracoccidioides lutzii (strain ATCC MYA-826 / Pb01)</name>
    <name type="common">Paracoccidioides brasiliensis</name>
    <dbReference type="NCBI Taxonomy" id="502779"/>
    <lineage>
        <taxon>Eukaryota</taxon>
        <taxon>Fungi</taxon>
        <taxon>Dikarya</taxon>
        <taxon>Ascomycota</taxon>
        <taxon>Pezizomycotina</taxon>
        <taxon>Eurotiomycetes</taxon>
        <taxon>Eurotiomycetidae</taxon>
        <taxon>Onygenales</taxon>
        <taxon>Ajellomycetaceae</taxon>
        <taxon>Paracoccidioides</taxon>
    </lineage>
</organism>
<dbReference type="KEGG" id="pbl:PAAG_12626"/>
<proteinExistence type="predicted"/>
<name>A0A0A2UYT1_PARBA</name>
<dbReference type="InterPro" id="IPR012664">
    <property type="entry name" value="CHP02452"/>
</dbReference>
<dbReference type="RefSeq" id="XP_015702294.1">
    <property type="nucleotide sequence ID" value="XM_015848094.1"/>
</dbReference>
<evidence type="ECO:0000313" key="2">
    <source>
        <dbReference type="Proteomes" id="UP000002059"/>
    </source>
</evidence>
<dbReference type="AlphaFoldDB" id="A0A0A2UYT1"/>
<dbReference type="EMBL" id="KN294035">
    <property type="protein sequence ID" value="KGQ00711.1"/>
    <property type="molecule type" value="Genomic_DNA"/>
</dbReference>
<accession>A0A0A2UYT1</accession>
<dbReference type="OrthoDB" id="9985428at2759"/>
<sequence length="144" mass="16174">MIFRHSLKDGHGLMELSNPNGLPIVSVISMAAPRRPAVIRSEDSLMKYANPNDRQLAKEKMRIVLRLSAWKRHRKIVLGALGCGAFRNPPEEVASCWAEVFAEPEFRGGWWEKVVFAVIDETGLGREGNGNVGIYFRRLDGIEV</sequence>
<dbReference type="eggNOG" id="ENOG502S35J">
    <property type="taxonomic scope" value="Eukaryota"/>
</dbReference>
<dbReference type="STRING" id="502779.A0A0A2UYT1"/>
<dbReference type="NCBIfam" id="TIGR02452">
    <property type="entry name" value="TIGR02452 family protein"/>
    <property type="match status" value="1"/>
</dbReference>
<reference evidence="1 2" key="1">
    <citation type="journal article" date="2011" name="PLoS Genet.">
        <title>Comparative genomic analysis of human fungal pathogens causing paracoccidioidomycosis.</title>
        <authorList>
            <person name="Desjardins C.A."/>
            <person name="Champion M.D."/>
            <person name="Holder J.W."/>
            <person name="Muszewska A."/>
            <person name="Goldberg J."/>
            <person name="Bailao A.M."/>
            <person name="Brigido M.M."/>
            <person name="Ferreira M.E."/>
            <person name="Garcia A.M."/>
            <person name="Grynberg M."/>
            <person name="Gujja S."/>
            <person name="Heiman D.I."/>
            <person name="Henn M.R."/>
            <person name="Kodira C.D."/>
            <person name="Leon-Narvaez H."/>
            <person name="Longo L.V."/>
            <person name="Ma L.J."/>
            <person name="Malavazi I."/>
            <person name="Matsuo A.L."/>
            <person name="Morais F.V."/>
            <person name="Pereira M."/>
            <person name="Rodriguez-Brito S."/>
            <person name="Sakthikumar S."/>
            <person name="Salem-Izacc S.M."/>
            <person name="Sykes S.M."/>
            <person name="Teixeira M.M."/>
            <person name="Vallejo M.C."/>
            <person name="Walter M.E."/>
            <person name="Yandava C."/>
            <person name="Young S."/>
            <person name="Zeng Q."/>
            <person name="Zucker J."/>
            <person name="Felipe M.S."/>
            <person name="Goldman G.H."/>
            <person name="Haas B.J."/>
            <person name="McEwen J.G."/>
            <person name="Nino-Vega G."/>
            <person name="Puccia R."/>
            <person name="San-Blas G."/>
            <person name="Soares C.M."/>
            <person name="Birren B.W."/>
            <person name="Cuomo C.A."/>
        </authorList>
    </citation>
    <scope>NUCLEOTIDE SEQUENCE [LARGE SCALE GENOMIC DNA]</scope>
    <source>
        <strain evidence="2">ATCC MYA-826 / Pb01</strain>
    </source>
</reference>